<feature type="transmembrane region" description="Helical" evidence="2">
    <location>
        <begin position="280"/>
        <end position="300"/>
    </location>
</feature>
<feature type="transmembrane region" description="Helical" evidence="2">
    <location>
        <begin position="351"/>
        <end position="371"/>
    </location>
</feature>
<dbReference type="RefSeq" id="WP_306693183.1">
    <property type="nucleotide sequence ID" value="NZ_CP121271.1"/>
</dbReference>
<dbReference type="Proteomes" id="UP001231701">
    <property type="component" value="Chromosome"/>
</dbReference>
<reference evidence="3" key="1">
    <citation type="submission" date="2023-03" db="EMBL/GenBank/DDBJ databases">
        <title>Borrelidin-producing and root-colonizing Streptomyces rochei is a potent biopesticide for soil-borne oomycete-caused plant diseases.</title>
        <authorList>
            <person name="Zhou D."/>
            <person name="Wang X."/>
            <person name="Navarro-Munoz J.C."/>
            <person name="Li W."/>
            <person name="Li J."/>
            <person name="Jiu M."/>
            <person name="Deng S."/>
            <person name="Ye Y."/>
            <person name="Daly P."/>
            <person name="Wei L."/>
        </authorList>
    </citation>
    <scope>NUCLEOTIDE SEQUENCE</scope>
    <source>
        <strain evidence="3">JK1</strain>
    </source>
</reference>
<dbReference type="AlphaFoldDB" id="A0AAX3ZPT6"/>
<feature type="region of interest" description="Disordered" evidence="1">
    <location>
        <begin position="1"/>
        <end position="50"/>
    </location>
</feature>
<keyword evidence="2" id="KW-1133">Transmembrane helix</keyword>
<accession>A0AAX3ZPT6</accession>
<feature type="transmembrane region" description="Helical" evidence="2">
    <location>
        <begin position="312"/>
        <end position="330"/>
    </location>
</feature>
<sequence length="539" mass="58665">MSTTPTNEPRRQRRGRLNPPPFRRGDRRSGTVRTGTTPAPGTITPPGGSVVVADRAGQDVVNTARERGARAARRGVFDPWVLQSKDRIPYFAELASERDRVIGRIGEQARLAEEQERLNDVQAGVEVTRCETDTAVVRERLREVDRQIVTAKEQLDLLARRTTRWNRFRDGIRARLEARWMEETFPATPARGRPGADDEGRAEPVPAGIPAQARSGGADDEDEVTGLQTVPRTGEAPRPDDGPTTTPDPGVRADLRTGHRPPPTADAWEGLTKRPGLPAWMTWATLLALVLVEAPIYWAAFQPFHGVGTVDADTQTITLAAAAAVVMVLLPHLAGRMLRWRATTGSVRASWLPALTLLGVWVGLTVLFGVLRAKFVTQSEEADPAPAEGAEGFAGVDTEQAGTLLDRLDLAPQTVTAMFCALLLLSGGIGFLLGLFREHPFLDAYRTAVENRAGLVRRLEESIAATERARGAQETADARREDRRQATEERLDSVHALYNAAAAAYLDSIAAQAGDPAVTEAAMKLSNTWPLLPVSRARR</sequence>
<gene>
    <name evidence="3" type="ORF">P7W03_28120</name>
</gene>
<dbReference type="GeneID" id="90945982"/>
<evidence type="ECO:0000313" key="3">
    <source>
        <dbReference type="EMBL" id="WMC89231.1"/>
    </source>
</evidence>
<feature type="region of interest" description="Disordered" evidence="1">
    <location>
        <begin position="185"/>
        <end position="271"/>
    </location>
</feature>
<feature type="transmembrane region" description="Helical" evidence="2">
    <location>
        <begin position="415"/>
        <end position="436"/>
    </location>
</feature>
<dbReference type="EMBL" id="CP121271">
    <property type="protein sequence ID" value="WMC89231.1"/>
    <property type="molecule type" value="Genomic_DNA"/>
</dbReference>
<proteinExistence type="predicted"/>
<evidence type="ECO:0000256" key="1">
    <source>
        <dbReference type="SAM" id="MobiDB-lite"/>
    </source>
</evidence>
<keyword evidence="2" id="KW-0472">Membrane</keyword>
<keyword evidence="2" id="KW-0812">Transmembrane</keyword>
<protein>
    <submittedName>
        <fullName evidence="3">Uncharacterized protein</fullName>
    </submittedName>
</protein>
<feature type="compositionally biased region" description="Low complexity" evidence="1">
    <location>
        <begin position="34"/>
        <end position="48"/>
    </location>
</feature>
<evidence type="ECO:0000256" key="2">
    <source>
        <dbReference type="SAM" id="Phobius"/>
    </source>
</evidence>
<name>A0AAX3ZPT6_STRRO</name>
<organism evidence="3 4">
    <name type="scientific">Streptomyces rochei</name>
    <name type="common">Streptomyces parvullus</name>
    <dbReference type="NCBI Taxonomy" id="1928"/>
    <lineage>
        <taxon>Bacteria</taxon>
        <taxon>Bacillati</taxon>
        <taxon>Actinomycetota</taxon>
        <taxon>Actinomycetes</taxon>
        <taxon>Kitasatosporales</taxon>
        <taxon>Streptomycetaceae</taxon>
        <taxon>Streptomyces</taxon>
        <taxon>Streptomyces rochei group</taxon>
    </lineage>
</organism>
<evidence type="ECO:0000313" key="4">
    <source>
        <dbReference type="Proteomes" id="UP001231701"/>
    </source>
</evidence>